<dbReference type="Gene3D" id="2.40.70.10">
    <property type="entry name" value="Acid Proteases"/>
    <property type="match status" value="1"/>
</dbReference>
<feature type="compositionally biased region" description="Basic and acidic residues" evidence="1">
    <location>
        <begin position="1"/>
        <end position="26"/>
    </location>
</feature>
<evidence type="ECO:0000313" key="2">
    <source>
        <dbReference type="EMBL" id="RRT40503.1"/>
    </source>
</evidence>
<reference evidence="2 3" key="1">
    <citation type="journal article" date="2014" name="Agronomy (Basel)">
        <title>A Draft Genome Sequence for Ensete ventricosum, the Drought-Tolerant Tree Against Hunger.</title>
        <authorList>
            <person name="Harrison J."/>
            <person name="Moore K.A."/>
            <person name="Paszkiewicz K."/>
            <person name="Jones T."/>
            <person name="Grant M."/>
            <person name="Ambacheew D."/>
            <person name="Muzemil S."/>
            <person name="Studholme D.J."/>
        </authorList>
    </citation>
    <scope>NUCLEOTIDE SEQUENCE [LARGE SCALE GENOMIC DNA]</scope>
</reference>
<organism evidence="2 3">
    <name type="scientific">Ensete ventricosum</name>
    <name type="common">Abyssinian banana</name>
    <name type="synonym">Musa ensete</name>
    <dbReference type="NCBI Taxonomy" id="4639"/>
    <lineage>
        <taxon>Eukaryota</taxon>
        <taxon>Viridiplantae</taxon>
        <taxon>Streptophyta</taxon>
        <taxon>Embryophyta</taxon>
        <taxon>Tracheophyta</taxon>
        <taxon>Spermatophyta</taxon>
        <taxon>Magnoliopsida</taxon>
        <taxon>Liliopsida</taxon>
        <taxon>Zingiberales</taxon>
        <taxon>Musaceae</taxon>
        <taxon>Ensete</taxon>
    </lineage>
</organism>
<proteinExistence type="predicted"/>
<protein>
    <submittedName>
        <fullName evidence="2">Uncharacterized protein</fullName>
    </submittedName>
</protein>
<dbReference type="Proteomes" id="UP000287651">
    <property type="component" value="Unassembled WGS sequence"/>
</dbReference>
<gene>
    <name evidence="2" type="ORF">B296_00058507</name>
</gene>
<accession>A0A426XLY0</accession>
<name>A0A426XLY0_ENSVE</name>
<dbReference type="CDD" id="cd00303">
    <property type="entry name" value="retropepsin_like"/>
    <property type="match status" value="1"/>
</dbReference>
<evidence type="ECO:0000313" key="3">
    <source>
        <dbReference type="Proteomes" id="UP000287651"/>
    </source>
</evidence>
<sequence length="142" mass="16246">MIEPTEEPKLEDTALESKEKDTKEKPQPTARIVHTLADYTNPQIMKIEGFFEQQPINVPIGTGSTNNFMNSKVVTHLNLQKEDCSGFDIKVANGHILKCNQKSPWVKLIPQDQDVVVNFFHFLDDFEVVLDIDWLSTIEDVF</sequence>
<dbReference type="InterPro" id="IPR021109">
    <property type="entry name" value="Peptidase_aspartic_dom_sf"/>
</dbReference>
<feature type="region of interest" description="Disordered" evidence="1">
    <location>
        <begin position="1"/>
        <end position="29"/>
    </location>
</feature>
<evidence type="ECO:0000256" key="1">
    <source>
        <dbReference type="SAM" id="MobiDB-lite"/>
    </source>
</evidence>
<dbReference type="EMBL" id="AMZH03019335">
    <property type="protein sequence ID" value="RRT40503.1"/>
    <property type="molecule type" value="Genomic_DNA"/>
</dbReference>
<dbReference type="AlphaFoldDB" id="A0A426XLY0"/>
<comment type="caution">
    <text evidence="2">The sequence shown here is derived from an EMBL/GenBank/DDBJ whole genome shotgun (WGS) entry which is preliminary data.</text>
</comment>
<dbReference type="Pfam" id="PF08284">
    <property type="entry name" value="RVP_2"/>
    <property type="match status" value="1"/>
</dbReference>